<keyword evidence="11" id="KW-0186">Copper</keyword>
<evidence type="ECO:0000313" key="15">
    <source>
        <dbReference type="EMBL" id="PZO45313.1"/>
    </source>
</evidence>
<evidence type="ECO:0000259" key="14">
    <source>
        <dbReference type="PROSITE" id="PS50999"/>
    </source>
</evidence>
<dbReference type="PANTHER" id="PTHR22888:SF9">
    <property type="entry name" value="CYTOCHROME C OXIDASE SUBUNIT 2"/>
    <property type="match status" value="1"/>
</dbReference>
<keyword evidence="11" id="KW-0479">Metal-binding</keyword>
<accession>A0A2W4WJM8</accession>
<evidence type="ECO:0000256" key="4">
    <source>
        <dbReference type="ARBA" id="ARBA00022660"/>
    </source>
</evidence>
<comment type="subcellular location">
    <subcellularLocation>
        <location evidence="10">Cell membrane</location>
        <topology evidence="10">Multi-pass membrane protein</topology>
    </subcellularLocation>
    <subcellularLocation>
        <location evidence="1">Membrane</location>
        <topology evidence="1">Multi-pass membrane protein</topology>
    </subcellularLocation>
</comment>
<comment type="function">
    <text evidence="11">Subunits I and II form the functional core of the enzyme complex. Electrons originating in cytochrome c are transferred via heme a and Cu(A) to the binuclear center formed by heme a3 and Cu(B).</text>
</comment>
<evidence type="ECO:0000256" key="7">
    <source>
        <dbReference type="ARBA" id="ARBA00022982"/>
    </source>
</evidence>
<comment type="cofactor">
    <cofactor evidence="11">
        <name>Cu cation</name>
        <dbReference type="ChEBI" id="CHEBI:23378"/>
    </cofactor>
    <text evidence="11">Binds a copper A center.</text>
</comment>
<keyword evidence="7 10" id="KW-0249">Electron transport</keyword>
<keyword evidence="5 10" id="KW-0812">Transmembrane</keyword>
<keyword evidence="8 12" id="KW-1133">Transmembrane helix</keyword>
<dbReference type="Pfam" id="PF00116">
    <property type="entry name" value="COX2"/>
    <property type="match status" value="1"/>
</dbReference>
<dbReference type="InterPro" id="IPR036257">
    <property type="entry name" value="Cyt_c_oxidase_su2_TM_sf"/>
</dbReference>
<dbReference type="Proteomes" id="UP000249081">
    <property type="component" value="Unassembled WGS sequence"/>
</dbReference>
<keyword evidence="9 12" id="KW-0472">Membrane</keyword>
<comment type="similarity">
    <text evidence="2 10">Belongs to the cytochrome c oxidase subunit 2 family.</text>
</comment>
<dbReference type="Gene3D" id="1.10.287.90">
    <property type="match status" value="1"/>
</dbReference>
<evidence type="ECO:0000256" key="3">
    <source>
        <dbReference type="ARBA" id="ARBA00022448"/>
    </source>
</evidence>
<feature type="transmembrane region" description="Helical" evidence="12">
    <location>
        <begin position="45"/>
        <end position="69"/>
    </location>
</feature>
<feature type="transmembrane region" description="Helical" evidence="12">
    <location>
        <begin position="90"/>
        <end position="110"/>
    </location>
</feature>
<reference evidence="16" key="1">
    <citation type="submission" date="2018-04" db="EMBL/GenBank/DDBJ databases">
        <authorList>
            <person name="Cornet L."/>
        </authorList>
    </citation>
    <scope>NUCLEOTIDE SEQUENCE [LARGE SCALE GENOMIC DNA]</scope>
</reference>
<keyword evidence="4 10" id="KW-0679">Respiratory chain</keyword>
<keyword evidence="3 10" id="KW-0813">Transport</keyword>
<gene>
    <name evidence="15" type="ORF">DCF17_02165</name>
</gene>
<protein>
    <recommendedName>
        <fullName evidence="11">Cytochrome c oxidase subunit 2</fullName>
        <ecNumber evidence="11">7.1.1.9</ecNumber>
    </recommendedName>
</protein>
<evidence type="ECO:0000256" key="11">
    <source>
        <dbReference type="RuleBase" id="RU004024"/>
    </source>
</evidence>
<dbReference type="PROSITE" id="PS50999">
    <property type="entry name" value="COX2_TM"/>
    <property type="match status" value="1"/>
</dbReference>
<feature type="domain" description="Cytochrome oxidase subunit II copper A binding" evidence="13">
    <location>
        <begin position="140"/>
        <end position="251"/>
    </location>
</feature>
<comment type="caution">
    <text evidence="15">The sequence shown here is derived from an EMBL/GenBank/DDBJ whole genome shotgun (WGS) entry which is preliminary data.</text>
</comment>
<dbReference type="CDD" id="cd13919">
    <property type="entry name" value="CuRO_HCO_II_like_5"/>
    <property type="match status" value="1"/>
</dbReference>
<dbReference type="GO" id="GO:0005507">
    <property type="term" value="F:copper ion binding"/>
    <property type="evidence" value="ECO:0007669"/>
    <property type="project" value="InterPro"/>
</dbReference>
<sequence>MKVRVFLRLLLLTAIMTPISLWVGQLSYTWMPEPASAEALLVDNLFSFLTTLGTFIFLGVTGTLLYSVLFQRADKYDEGDGPPIEGNLTLEIVWTAVPLVLVIWIAGYSYQIYDEMGILGPMEHMHRGEAIAAPLPALAEETKPIEVHARQWVWEFYYPDAEVTSTELHLPNNTRARLLLSSEDVLHGFFVPAFRVKQDVIPGRSIDFEFTPIREGTYRLRDSQYSGTYFAAMQANVVVESPEDYQQWLAAAASQAPQPGLNPSYAEYQVKVENRDNRPGWKTIVPAPAPLVNYPGTDPLTKG</sequence>
<proteinExistence type="inferred from homology"/>
<dbReference type="Pfam" id="PF02790">
    <property type="entry name" value="COX2_TM"/>
    <property type="match status" value="1"/>
</dbReference>
<evidence type="ECO:0000313" key="16">
    <source>
        <dbReference type="Proteomes" id="UP000249081"/>
    </source>
</evidence>
<organism evidence="15 16">
    <name type="scientific">Shackletoniella antarctica</name>
    <dbReference type="NCBI Taxonomy" id="268115"/>
    <lineage>
        <taxon>Bacteria</taxon>
        <taxon>Bacillati</taxon>
        <taxon>Cyanobacteriota</taxon>
        <taxon>Cyanophyceae</taxon>
        <taxon>Oculatellales</taxon>
        <taxon>Oculatellaceae</taxon>
        <taxon>Shackletoniella</taxon>
    </lineage>
</organism>
<evidence type="ECO:0000259" key="13">
    <source>
        <dbReference type="PROSITE" id="PS50857"/>
    </source>
</evidence>
<evidence type="ECO:0000256" key="6">
    <source>
        <dbReference type="ARBA" id="ARBA00022967"/>
    </source>
</evidence>
<dbReference type="AlphaFoldDB" id="A0A2W4WJM8"/>
<evidence type="ECO:0000256" key="10">
    <source>
        <dbReference type="RuleBase" id="RU000456"/>
    </source>
</evidence>
<keyword evidence="6" id="KW-1278">Translocase</keyword>
<dbReference type="GO" id="GO:0042773">
    <property type="term" value="P:ATP synthesis coupled electron transport"/>
    <property type="evidence" value="ECO:0007669"/>
    <property type="project" value="TreeGrafter"/>
</dbReference>
<dbReference type="InterPro" id="IPR011759">
    <property type="entry name" value="Cyt_c_oxidase_su2_TM_dom"/>
</dbReference>
<dbReference type="PANTHER" id="PTHR22888">
    <property type="entry name" value="CYTOCHROME C OXIDASE, SUBUNIT II"/>
    <property type="match status" value="1"/>
</dbReference>
<evidence type="ECO:0000256" key="5">
    <source>
        <dbReference type="ARBA" id="ARBA00022692"/>
    </source>
</evidence>
<dbReference type="InterPro" id="IPR045187">
    <property type="entry name" value="CcO_II"/>
</dbReference>
<reference evidence="15 16" key="2">
    <citation type="submission" date="2018-06" db="EMBL/GenBank/DDBJ databases">
        <title>Metagenomic assembly of (sub)arctic Cyanobacteria and their associated microbiome from non-axenic cultures.</title>
        <authorList>
            <person name="Baurain D."/>
        </authorList>
    </citation>
    <scope>NUCLEOTIDE SEQUENCE [LARGE SCALE GENOMIC DNA]</scope>
    <source>
        <strain evidence="15">ULC041bin1</strain>
    </source>
</reference>
<dbReference type="SUPFAM" id="SSF81464">
    <property type="entry name" value="Cytochrome c oxidase subunit II-like, transmembrane region"/>
    <property type="match status" value="1"/>
</dbReference>
<dbReference type="InterPro" id="IPR008972">
    <property type="entry name" value="Cupredoxin"/>
</dbReference>
<dbReference type="SUPFAM" id="SSF49503">
    <property type="entry name" value="Cupredoxins"/>
    <property type="match status" value="1"/>
</dbReference>
<dbReference type="Gene3D" id="2.60.40.420">
    <property type="entry name" value="Cupredoxins - blue copper proteins"/>
    <property type="match status" value="1"/>
</dbReference>
<dbReference type="PRINTS" id="PR01166">
    <property type="entry name" value="CYCOXIDASEII"/>
</dbReference>
<evidence type="ECO:0000256" key="2">
    <source>
        <dbReference type="ARBA" id="ARBA00007866"/>
    </source>
</evidence>
<dbReference type="EMBL" id="QBMN01000008">
    <property type="protein sequence ID" value="PZO45313.1"/>
    <property type="molecule type" value="Genomic_DNA"/>
</dbReference>
<feature type="domain" description="Cytochrome oxidase subunit II transmembrane region profile" evidence="14">
    <location>
        <begin position="23"/>
        <end position="120"/>
    </location>
</feature>
<dbReference type="GO" id="GO:0004129">
    <property type="term" value="F:cytochrome-c oxidase activity"/>
    <property type="evidence" value="ECO:0007669"/>
    <property type="project" value="UniProtKB-EC"/>
</dbReference>
<evidence type="ECO:0000256" key="1">
    <source>
        <dbReference type="ARBA" id="ARBA00004141"/>
    </source>
</evidence>
<evidence type="ECO:0000256" key="12">
    <source>
        <dbReference type="SAM" id="Phobius"/>
    </source>
</evidence>
<comment type="catalytic activity">
    <reaction evidence="11">
        <text>4 Fe(II)-[cytochrome c] + O2 + 8 H(+)(in) = 4 Fe(III)-[cytochrome c] + 2 H2O + 4 H(+)(out)</text>
        <dbReference type="Rhea" id="RHEA:11436"/>
        <dbReference type="Rhea" id="RHEA-COMP:10350"/>
        <dbReference type="Rhea" id="RHEA-COMP:14399"/>
        <dbReference type="ChEBI" id="CHEBI:15377"/>
        <dbReference type="ChEBI" id="CHEBI:15378"/>
        <dbReference type="ChEBI" id="CHEBI:15379"/>
        <dbReference type="ChEBI" id="CHEBI:29033"/>
        <dbReference type="ChEBI" id="CHEBI:29034"/>
        <dbReference type="EC" id="7.1.1.9"/>
    </reaction>
</comment>
<name>A0A2W4WJM8_9CYAN</name>
<evidence type="ECO:0000256" key="9">
    <source>
        <dbReference type="ARBA" id="ARBA00023136"/>
    </source>
</evidence>
<dbReference type="GO" id="GO:0005886">
    <property type="term" value="C:plasma membrane"/>
    <property type="evidence" value="ECO:0007669"/>
    <property type="project" value="UniProtKB-SubCell"/>
</dbReference>
<dbReference type="InterPro" id="IPR002429">
    <property type="entry name" value="CcO_II-like_C"/>
</dbReference>
<dbReference type="PROSITE" id="PS50857">
    <property type="entry name" value="COX2_CUA"/>
    <property type="match status" value="1"/>
</dbReference>
<dbReference type="EC" id="7.1.1.9" evidence="11"/>
<evidence type="ECO:0000256" key="8">
    <source>
        <dbReference type="ARBA" id="ARBA00022989"/>
    </source>
</evidence>